<reference evidence="2" key="1">
    <citation type="submission" date="2022-11" db="UniProtKB">
        <authorList>
            <consortium name="WormBaseParasite"/>
        </authorList>
    </citation>
    <scope>IDENTIFICATION</scope>
</reference>
<evidence type="ECO:0000313" key="2">
    <source>
        <dbReference type="WBParaSite" id="ACRNAN_Path_199.g712.t1"/>
    </source>
</evidence>
<accession>A0A914C4C5</accession>
<dbReference type="AlphaFoldDB" id="A0A914C4C5"/>
<evidence type="ECO:0000313" key="1">
    <source>
        <dbReference type="Proteomes" id="UP000887540"/>
    </source>
</evidence>
<sequence>MAKVFMHCKEYVELKFEEKILLHRHAVYLFMNIERFYTSIQYGCHENDQYRLIVYENAVVELNSTTNIFPKEFEKIETSLLAVYHFIH</sequence>
<dbReference type="WBParaSite" id="ACRNAN_Path_199.g712.t1">
    <property type="protein sequence ID" value="ACRNAN_Path_199.g712.t1"/>
    <property type="gene ID" value="ACRNAN_Path_199.g712"/>
</dbReference>
<proteinExistence type="predicted"/>
<keyword evidence="1" id="KW-1185">Reference proteome</keyword>
<name>A0A914C4C5_9BILA</name>
<organism evidence="1 2">
    <name type="scientific">Acrobeloides nanus</name>
    <dbReference type="NCBI Taxonomy" id="290746"/>
    <lineage>
        <taxon>Eukaryota</taxon>
        <taxon>Metazoa</taxon>
        <taxon>Ecdysozoa</taxon>
        <taxon>Nematoda</taxon>
        <taxon>Chromadorea</taxon>
        <taxon>Rhabditida</taxon>
        <taxon>Tylenchina</taxon>
        <taxon>Cephalobomorpha</taxon>
        <taxon>Cephaloboidea</taxon>
        <taxon>Cephalobidae</taxon>
        <taxon>Acrobeloides</taxon>
    </lineage>
</organism>
<dbReference type="Proteomes" id="UP000887540">
    <property type="component" value="Unplaced"/>
</dbReference>
<protein>
    <submittedName>
        <fullName evidence="2">Uncharacterized protein</fullName>
    </submittedName>
</protein>